<dbReference type="EMBL" id="JAPQKI010000005">
    <property type="protein sequence ID" value="KAJ5099491.1"/>
    <property type="molecule type" value="Genomic_DNA"/>
</dbReference>
<gene>
    <name evidence="1" type="ORF">N7532_006492</name>
</gene>
<reference evidence="1" key="2">
    <citation type="journal article" date="2023" name="IMA Fungus">
        <title>Comparative genomic study of the Penicillium genus elucidates a diverse pangenome and 15 lateral gene transfer events.</title>
        <authorList>
            <person name="Petersen C."/>
            <person name="Sorensen T."/>
            <person name="Nielsen M.R."/>
            <person name="Sondergaard T.E."/>
            <person name="Sorensen J.L."/>
            <person name="Fitzpatrick D.A."/>
            <person name="Frisvad J.C."/>
            <person name="Nielsen K.L."/>
        </authorList>
    </citation>
    <scope>NUCLEOTIDE SEQUENCE</scope>
    <source>
        <strain evidence="1">IBT 30761</strain>
    </source>
</reference>
<name>A0A9W9FG29_9EURO</name>
<comment type="caution">
    <text evidence="1">The sequence shown here is derived from an EMBL/GenBank/DDBJ whole genome shotgun (WGS) entry which is preliminary data.</text>
</comment>
<evidence type="ECO:0000313" key="1">
    <source>
        <dbReference type="EMBL" id="KAJ5099491.1"/>
    </source>
</evidence>
<proteinExistence type="predicted"/>
<dbReference type="AlphaFoldDB" id="A0A9W9FG29"/>
<dbReference type="GeneID" id="81357965"/>
<sequence>MYSHLQLPSNFRETDSLFVEAADNGQPMVERILCHGYPIEPGSREAEAALYSALSCADSALTILFFEEGLICSISKCPNDSLLGMLDVLLAMDSKTFHFQILLDGGADPLMCYHDPGADPTDGAGSSSLGHEAGKGRRKVVQMMLKSIDSREIPLEKLWEKLAWAEERALEKGHSEIVPLLQRAYRRENTGIFDSVIILTYQKPSILIKRIDVTSNMGFT</sequence>
<evidence type="ECO:0000313" key="2">
    <source>
        <dbReference type="Proteomes" id="UP001149074"/>
    </source>
</evidence>
<protein>
    <submittedName>
        <fullName evidence="1">Uncharacterized protein</fullName>
    </submittedName>
</protein>
<dbReference type="RefSeq" id="XP_056475145.1">
    <property type="nucleotide sequence ID" value="XM_056618986.1"/>
</dbReference>
<dbReference type="OrthoDB" id="366390at2759"/>
<keyword evidence="2" id="KW-1185">Reference proteome</keyword>
<dbReference type="Proteomes" id="UP001149074">
    <property type="component" value="Unassembled WGS sequence"/>
</dbReference>
<organism evidence="1 2">
    <name type="scientific">Penicillium argentinense</name>
    <dbReference type="NCBI Taxonomy" id="1131581"/>
    <lineage>
        <taxon>Eukaryota</taxon>
        <taxon>Fungi</taxon>
        <taxon>Dikarya</taxon>
        <taxon>Ascomycota</taxon>
        <taxon>Pezizomycotina</taxon>
        <taxon>Eurotiomycetes</taxon>
        <taxon>Eurotiomycetidae</taxon>
        <taxon>Eurotiales</taxon>
        <taxon>Aspergillaceae</taxon>
        <taxon>Penicillium</taxon>
    </lineage>
</organism>
<reference evidence="1" key="1">
    <citation type="submission" date="2022-11" db="EMBL/GenBank/DDBJ databases">
        <authorList>
            <person name="Petersen C."/>
        </authorList>
    </citation>
    <scope>NUCLEOTIDE SEQUENCE</scope>
    <source>
        <strain evidence="1">IBT 30761</strain>
    </source>
</reference>
<accession>A0A9W9FG29</accession>